<feature type="signal peptide" evidence="5">
    <location>
        <begin position="1"/>
        <end position="19"/>
    </location>
</feature>
<keyword evidence="5" id="KW-0732">Signal</keyword>
<dbReference type="SUPFAM" id="SSF53474">
    <property type="entry name" value="alpha/beta-Hydrolases"/>
    <property type="match status" value="4"/>
</dbReference>
<dbReference type="InterPro" id="IPR018202">
    <property type="entry name" value="Ser_caboxypep_ser_AS"/>
</dbReference>
<dbReference type="InterPro" id="IPR033124">
    <property type="entry name" value="Ser_caboxypep_his_AS"/>
</dbReference>
<evidence type="ECO:0000256" key="4">
    <source>
        <dbReference type="ARBA" id="ARBA00022801"/>
    </source>
</evidence>
<dbReference type="PANTHER" id="PTHR11802">
    <property type="entry name" value="SERINE PROTEASE FAMILY S10 SERINE CARBOXYPEPTIDASE"/>
    <property type="match status" value="1"/>
</dbReference>
<accession>A0A2A2KYQ3</accession>
<proteinExistence type="inferred from homology"/>
<keyword evidence="2 5" id="KW-0121">Carboxypeptidase</keyword>
<keyword evidence="4 5" id="KW-0378">Hydrolase</keyword>
<dbReference type="Pfam" id="PF00450">
    <property type="entry name" value="Peptidase_S10"/>
    <property type="match status" value="4"/>
</dbReference>
<comment type="caution">
    <text evidence="6">The sequence shown here is derived from an EMBL/GenBank/DDBJ whole genome shotgun (WGS) entry which is preliminary data.</text>
</comment>
<dbReference type="EMBL" id="LIAE01007466">
    <property type="protein sequence ID" value="PAV79131.1"/>
    <property type="molecule type" value="Genomic_DNA"/>
</dbReference>
<feature type="chain" id="PRO_5015218620" description="Carboxypeptidase" evidence="5">
    <location>
        <begin position="20"/>
        <end position="1980"/>
    </location>
</feature>
<dbReference type="PRINTS" id="PR00724">
    <property type="entry name" value="CRBOXYPTASEC"/>
</dbReference>
<evidence type="ECO:0000256" key="2">
    <source>
        <dbReference type="ARBA" id="ARBA00022645"/>
    </source>
</evidence>
<comment type="similarity">
    <text evidence="1 5">Belongs to the peptidase S10 family.</text>
</comment>
<evidence type="ECO:0000256" key="3">
    <source>
        <dbReference type="ARBA" id="ARBA00022670"/>
    </source>
</evidence>
<keyword evidence="3 5" id="KW-0645">Protease</keyword>
<dbReference type="PROSITE" id="PS00560">
    <property type="entry name" value="CARBOXYPEPT_SER_HIS"/>
    <property type="match status" value="1"/>
</dbReference>
<keyword evidence="7" id="KW-1185">Reference proteome</keyword>
<evidence type="ECO:0000256" key="1">
    <source>
        <dbReference type="ARBA" id="ARBA00009431"/>
    </source>
</evidence>
<dbReference type="Proteomes" id="UP000218231">
    <property type="component" value="Unassembled WGS sequence"/>
</dbReference>
<dbReference type="GO" id="GO:0006508">
    <property type="term" value="P:proteolysis"/>
    <property type="evidence" value="ECO:0007669"/>
    <property type="project" value="UniProtKB-KW"/>
</dbReference>
<dbReference type="EC" id="3.4.16.-" evidence="5"/>
<dbReference type="InterPro" id="IPR029058">
    <property type="entry name" value="AB_hydrolase_fold"/>
</dbReference>
<organism evidence="6 7">
    <name type="scientific">Diploscapter pachys</name>
    <dbReference type="NCBI Taxonomy" id="2018661"/>
    <lineage>
        <taxon>Eukaryota</taxon>
        <taxon>Metazoa</taxon>
        <taxon>Ecdysozoa</taxon>
        <taxon>Nematoda</taxon>
        <taxon>Chromadorea</taxon>
        <taxon>Rhabditida</taxon>
        <taxon>Rhabditina</taxon>
        <taxon>Rhabditomorpha</taxon>
        <taxon>Rhabditoidea</taxon>
        <taxon>Rhabditidae</taxon>
        <taxon>Diploscapter</taxon>
    </lineage>
</organism>
<dbReference type="GO" id="GO:0031647">
    <property type="term" value="P:regulation of protein stability"/>
    <property type="evidence" value="ECO:0007669"/>
    <property type="project" value="UniProtKB-ARBA"/>
</dbReference>
<evidence type="ECO:0000313" key="7">
    <source>
        <dbReference type="Proteomes" id="UP000218231"/>
    </source>
</evidence>
<gene>
    <name evidence="6" type="ORF">WR25_03208</name>
</gene>
<dbReference type="GO" id="GO:0004185">
    <property type="term" value="F:serine-type carboxypeptidase activity"/>
    <property type="evidence" value="ECO:0007669"/>
    <property type="project" value="UniProtKB-UniRule"/>
</dbReference>
<evidence type="ECO:0000313" key="6">
    <source>
        <dbReference type="EMBL" id="PAV79131.1"/>
    </source>
</evidence>
<dbReference type="FunFam" id="3.40.50.1820:FF:000335">
    <property type="entry name" value="Carboxypeptidase"/>
    <property type="match status" value="1"/>
</dbReference>
<dbReference type="GO" id="GO:1904715">
    <property type="term" value="P:negative regulation of chaperone-mediated autophagy"/>
    <property type="evidence" value="ECO:0007669"/>
    <property type="project" value="UniProtKB-ARBA"/>
</dbReference>
<protein>
    <recommendedName>
        <fullName evidence="5">Carboxypeptidase</fullName>
        <ecNumber evidence="5">3.4.16.-</ecNumber>
    </recommendedName>
</protein>
<name>A0A2A2KYQ3_9BILA</name>
<dbReference type="Gene3D" id="3.40.50.1820">
    <property type="entry name" value="alpha/beta hydrolase"/>
    <property type="match status" value="5"/>
</dbReference>
<evidence type="ECO:0000256" key="5">
    <source>
        <dbReference type="RuleBase" id="RU361156"/>
    </source>
</evidence>
<reference evidence="6 7" key="1">
    <citation type="journal article" date="2017" name="Curr. Biol.">
        <title>Genome architecture and evolution of a unichromosomal asexual nematode.</title>
        <authorList>
            <person name="Fradin H."/>
            <person name="Zegar C."/>
            <person name="Gutwein M."/>
            <person name="Lucas J."/>
            <person name="Kovtun M."/>
            <person name="Corcoran D."/>
            <person name="Baugh L.R."/>
            <person name="Kiontke K."/>
            <person name="Gunsalus K."/>
            <person name="Fitch D.H."/>
            <person name="Piano F."/>
        </authorList>
    </citation>
    <scope>NUCLEOTIDE SEQUENCE [LARGE SCALE GENOMIC DNA]</scope>
    <source>
        <strain evidence="6">PF1309</strain>
    </source>
</reference>
<dbReference type="STRING" id="2018661.A0A2A2KYQ3"/>
<dbReference type="InterPro" id="IPR001563">
    <property type="entry name" value="Peptidase_S10"/>
</dbReference>
<dbReference type="OrthoDB" id="443318at2759"/>
<sequence>MERRKIILFCTFLIAYVNCQSTDRAKADQVTNLPGIAFPTSFNQYSGYLKSSTDNGTSPDLHYWFIESQQPTSSIIWFTNGGPGCASDFGMMDEIGPFRLYKDSSILYENVFSWNKIANLLIIDAPGVGFSINPPSAQQTDDTVATSYLNAYKDFLTVFPERNTNTIQLVGEGYASFYVTNLGLKILNDQQLKTQLKWIGIGNGVISARHQFNSIIQYAYTHGLAGRDEFEDVRMTCCGNSSTIDCDYFNSQNQTCTAKAKNAVTNWVTSQFNTYDLYQDCYHNFIRLNTTSSILGLELGVINYNSTDAFLSFPCVAEQRIVAYLNSATVQSSLHISSSWKGPYTTCTAVNYGPLSNDLFNNTINLMNHAQYAANNVTILLYNGDTDTVSNFIAAQSFGRQVASALSLTLIDDQLWGNNYNSSSYKWSRGGIQTWYSRNFQIVHIRGAGHFAGETRPAQTMQIMRNLNHNLNYTNCLSMVDLGAKPLLSSYQNADPIMQRREADRIWSLPGLSFEPNFRQWSGYLNASATHKWHYWFVESQKGLESSPTLLWLNGGPGSSSVWGMLTENGPFRPNPDGSTLYENVHSWNKFANVLYLESPHFVGYSYSTNSGDTTYGDDLTAQDNLNAIVDFFDNIFPNLKSNSFYITGESYGGVYVPTLSVALINKISMEGYNLNFQGIAIGNAELTTKLQVNSVIYQLYTYGLVGQTDYDGLTSRCCNYSDPTLCDFYTPYIYFDNLGNYHPVSGADSFCTNLILQIVNYTVWFTQNDPYNIYQDCYMTYPINTRSTQSSSKSAHQRFIDNARRINLGSSDPFNGFPCWADDAATAYMNRLDVRKALHIPDTLGHWLTYNEKINEVYYIRSYFEMDTTLSTILKSLYYRTANMSLLIYNGDADMVCNHLGDQWLIERMAANMSLSTVANRSMWMYQINSSYYPQIGGWQKTFDRNLKLITVKGSGHLVPQDRPGVALQMIYNFVNRTDLSTPAPFDYTPRPIRPDYMNLNDCQGEAYPTAIPLPTLPVVPPFPPNFTLPPLDADRIQKREANTRPDDLTLDAIGDLIISLPGLTYTPSFRMFSGYLTPPERPQNHLFYWFAESQNDPVNDPVVLWLNGGPGCSSLGGFFEELGPLHNNDDNGNTLYENVFSWNKIANVIFMEAPVDVGFSYTDDANYTWSDDTTAENNAFAIKYFFETKFPQYAKNEFYVTGESYFGVYGPTLTLRLIQMIDAKQLDINLKGLAIGNGIMSEYLQDNSLMALLYGRGFTGYDEWNNMKAACALDQPNSPSPIYFNYSAPDINSTCGKYFDQAMYNFYEQIGNYLDPYNIYQDCYLTPNRAPNQPSLSELFDSEGRFTIRKLARLAQRNKVKAPMSQNDAMKFTNNYEKSWYGSTDPYWGFPCYQDSALQTYLNRQDVQTAIHATAKKRWSDCIDHNEDKRWHYEEQLKYYDMSDTVVSILTSNPYKNNNMRLMFYNGDIDTICQFLGDQWDRPGQALQMLQNFLTNNQNYSSPAKASTVPQPLLSNYTSTPTCNRAQTDRILNLPGQPEYMQFRQFSGYLNGSNTHKLHYWLIEAENNPSSAPLLLWLNGGPGSSSLMGLFEENGPFRMNRDGSTLMGNPHSWNKYFNMLYLSSPVGVGFSYSTDGVLPVYNDDNTARENYAAIKHFFDLYPDYKTHDFYVTGESYAGVYIPTLSALLVNGIQTGDISINFKGISIGNGAMDKWNDMDSIFHYNYYHGGISYSQYMSTISVCCPPGQNEFDCKLSSHFTVWNNSIPWGNLSDPCYNQALAIGLDLLLVQFDPYNVYQQCLLRWWNASAPPQSPVGESWTGINYESTDNINGYFCYMDEAMYTYLRSPVVRKALNIPDSVPMWPGIGDTMINVYNQQVDTASSYFKTILNSQYAQASKFKILIYSGDADSMVNWLGTEWFTQDLFAKNLSLQVISPRKPWTYQADTMYQPTVAGFVRKYDKNVDVLTVKGSGHFVPLDR</sequence>
<dbReference type="FunFam" id="3.40.50.1820:FF:000222">
    <property type="entry name" value="Carboxypeptidase"/>
    <property type="match status" value="1"/>
</dbReference>
<dbReference type="PROSITE" id="PS00131">
    <property type="entry name" value="CARBOXYPEPT_SER_SER"/>
    <property type="match status" value="2"/>
</dbReference>
<dbReference type="PANTHER" id="PTHR11802:SF201">
    <property type="entry name" value="CARBOXYPEPTIDASE"/>
    <property type="match status" value="1"/>
</dbReference>